<comment type="subcellular location">
    <subcellularLocation>
        <location evidence="1">Cell membrane</location>
        <topology evidence="1">Peripheral membrane protein</topology>
    </subcellularLocation>
</comment>
<dbReference type="HOGENOM" id="CLU_000604_92_0_0"/>
<dbReference type="InterPro" id="IPR017871">
    <property type="entry name" value="ABC_transporter-like_CS"/>
</dbReference>
<evidence type="ECO:0000256" key="7">
    <source>
        <dbReference type="ARBA" id="ARBA00022967"/>
    </source>
</evidence>
<sequence length="505" mass="55168">MNAVEMKHISKQFPGVLANDGVNLTVRRGSIHAIIGENGAGKTTLMNLLYGLHRPDSGEILVNEQPVAIDSPRHAMRLGIGMVHQHFMLVPSFTIAENIVLGSEPQRGVSFDRKRAIATTRELSEQYGLRVDPTVKVQDTTVGIQQRVEILKTLYRGAEILILDEPTAILTPQEVREFFATVRFLTTSGKTILFISHKLQEVLEIADDITVMRRGKVVGEARAAEATEAQLASLMVGRNVLFEVEKSATVIGEPGLTVQELQARDKRGLFAVKGVSFSVRRGEILGIAGVEGNGQSELIEAITGLHAAASGSITLNGQPIQDCSVIERRRMGMAHIPEDRLSVGLNLKGSVSENLIAGKHRQQPYQRGWKRRDAAQIRGYASHLMQQFDIRAASVDTTVSTLSGGNMQKVVVGREFSMEAHCLIVSQPTRGVDVGAIEAIHQMILAQAASGKAILLVSAELDELYKLSDRILVMYEGKIVGECDPRQVTKEEIGLYMTGAKRDTL</sequence>
<dbReference type="SUPFAM" id="SSF52540">
    <property type="entry name" value="P-loop containing nucleoside triphosphate hydrolases"/>
    <property type="match status" value="2"/>
</dbReference>
<dbReference type="SMART" id="SM00382">
    <property type="entry name" value="AAA"/>
    <property type="match status" value="1"/>
</dbReference>
<keyword evidence="8" id="KW-0472">Membrane</keyword>
<evidence type="ECO:0000256" key="4">
    <source>
        <dbReference type="ARBA" id="ARBA00022737"/>
    </source>
</evidence>
<evidence type="ECO:0000256" key="2">
    <source>
        <dbReference type="ARBA" id="ARBA00022448"/>
    </source>
</evidence>
<keyword evidence="11" id="KW-1185">Reference proteome</keyword>
<keyword evidence="4" id="KW-0677">Repeat</keyword>
<evidence type="ECO:0000313" key="10">
    <source>
        <dbReference type="EMBL" id="GAK52657.1"/>
    </source>
</evidence>
<dbReference type="STRING" id="1499966.U14_03910"/>
<evidence type="ECO:0000256" key="3">
    <source>
        <dbReference type="ARBA" id="ARBA00022475"/>
    </source>
</evidence>
<dbReference type="CDD" id="cd03215">
    <property type="entry name" value="ABC_Carb_Monos_II"/>
    <property type="match status" value="1"/>
</dbReference>
<keyword evidence="7" id="KW-1278">Translocase</keyword>
<dbReference type="GO" id="GO:0016887">
    <property type="term" value="F:ATP hydrolysis activity"/>
    <property type="evidence" value="ECO:0007669"/>
    <property type="project" value="InterPro"/>
</dbReference>
<name>A0A081BQJ1_9BACT</name>
<dbReference type="PROSITE" id="PS00211">
    <property type="entry name" value="ABC_TRANSPORTER_1"/>
    <property type="match status" value="1"/>
</dbReference>
<dbReference type="InterPro" id="IPR027417">
    <property type="entry name" value="P-loop_NTPase"/>
</dbReference>
<evidence type="ECO:0000256" key="1">
    <source>
        <dbReference type="ARBA" id="ARBA00004202"/>
    </source>
</evidence>
<dbReference type="FunFam" id="3.40.50.300:FF:000127">
    <property type="entry name" value="Ribose import ATP-binding protein RbsA"/>
    <property type="match status" value="1"/>
</dbReference>
<proteinExistence type="predicted"/>
<organism evidence="10">
    <name type="scientific">Candidatus Moduliflexus flocculans</name>
    <dbReference type="NCBI Taxonomy" id="1499966"/>
    <lineage>
        <taxon>Bacteria</taxon>
        <taxon>Candidatus Moduliflexota</taxon>
        <taxon>Candidatus Moduliflexia</taxon>
        <taxon>Candidatus Moduliflexales</taxon>
        <taxon>Candidatus Moduliflexaceae</taxon>
    </lineage>
</organism>
<gene>
    <name evidence="10" type="ORF">U14_03910</name>
</gene>
<evidence type="ECO:0000256" key="5">
    <source>
        <dbReference type="ARBA" id="ARBA00022741"/>
    </source>
</evidence>
<keyword evidence="5" id="KW-0547">Nucleotide-binding</keyword>
<dbReference type="InterPro" id="IPR003439">
    <property type="entry name" value="ABC_transporter-like_ATP-bd"/>
</dbReference>
<feature type="domain" description="ABC transporter" evidence="9">
    <location>
        <begin position="256"/>
        <end position="501"/>
    </location>
</feature>
<evidence type="ECO:0000259" key="9">
    <source>
        <dbReference type="PROSITE" id="PS50893"/>
    </source>
</evidence>
<reference evidence="10" key="1">
    <citation type="journal article" date="2015" name="PeerJ">
        <title>First genomic representation of candidate bacterial phylum KSB3 points to enhanced environmental sensing as a trigger of wastewater bulking.</title>
        <authorList>
            <person name="Sekiguchi Y."/>
            <person name="Ohashi A."/>
            <person name="Parks D.H."/>
            <person name="Yamauchi T."/>
            <person name="Tyson G.W."/>
            <person name="Hugenholtz P."/>
        </authorList>
    </citation>
    <scope>NUCLEOTIDE SEQUENCE [LARGE SCALE GENOMIC DNA]</scope>
</reference>
<evidence type="ECO:0000256" key="6">
    <source>
        <dbReference type="ARBA" id="ARBA00022840"/>
    </source>
</evidence>
<dbReference type="EMBL" id="DF820458">
    <property type="protein sequence ID" value="GAK52657.1"/>
    <property type="molecule type" value="Genomic_DNA"/>
</dbReference>
<evidence type="ECO:0000313" key="11">
    <source>
        <dbReference type="Proteomes" id="UP000030700"/>
    </source>
</evidence>
<dbReference type="Proteomes" id="UP000030700">
    <property type="component" value="Unassembled WGS sequence"/>
</dbReference>
<accession>A0A081BQJ1</accession>
<keyword evidence="3" id="KW-1003">Cell membrane</keyword>
<dbReference type="Gene3D" id="3.40.50.300">
    <property type="entry name" value="P-loop containing nucleotide triphosphate hydrolases"/>
    <property type="match status" value="2"/>
</dbReference>
<keyword evidence="6" id="KW-0067">ATP-binding</keyword>
<feature type="domain" description="ABC transporter" evidence="9">
    <location>
        <begin position="4"/>
        <end position="239"/>
    </location>
</feature>
<dbReference type="PANTHER" id="PTHR43790">
    <property type="entry name" value="CARBOHYDRATE TRANSPORT ATP-BINDING PROTEIN MG119-RELATED"/>
    <property type="match status" value="1"/>
</dbReference>
<evidence type="ECO:0000256" key="8">
    <source>
        <dbReference type="ARBA" id="ARBA00023136"/>
    </source>
</evidence>
<dbReference type="AlphaFoldDB" id="A0A081BQJ1"/>
<dbReference type="InterPro" id="IPR050107">
    <property type="entry name" value="ABC_carbohydrate_import_ATPase"/>
</dbReference>
<dbReference type="GO" id="GO:0005886">
    <property type="term" value="C:plasma membrane"/>
    <property type="evidence" value="ECO:0007669"/>
    <property type="project" value="UniProtKB-SubCell"/>
</dbReference>
<dbReference type="InterPro" id="IPR003593">
    <property type="entry name" value="AAA+_ATPase"/>
</dbReference>
<dbReference type="PANTHER" id="PTHR43790:SF4">
    <property type="entry name" value="GUANOSINE IMPORT ATP-BINDING PROTEIN NUPO"/>
    <property type="match status" value="1"/>
</dbReference>
<dbReference type="PROSITE" id="PS50893">
    <property type="entry name" value="ABC_TRANSPORTER_2"/>
    <property type="match status" value="2"/>
</dbReference>
<protein>
    <submittedName>
        <fullName evidence="10">ABC transporter related</fullName>
    </submittedName>
</protein>
<keyword evidence="2" id="KW-0813">Transport</keyword>
<dbReference type="Pfam" id="PF00005">
    <property type="entry name" value="ABC_tran"/>
    <property type="match status" value="2"/>
</dbReference>
<dbReference type="CDD" id="cd03216">
    <property type="entry name" value="ABC_Carb_Monos_I"/>
    <property type="match status" value="1"/>
</dbReference>
<dbReference type="GO" id="GO:0005524">
    <property type="term" value="F:ATP binding"/>
    <property type="evidence" value="ECO:0007669"/>
    <property type="project" value="UniProtKB-KW"/>
</dbReference>